<feature type="domain" description="SWIM-type" evidence="3">
    <location>
        <begin position="52"/>
        <end position="85"/>
    </location>
</feature>
<evidence type="ECO:0000313" key="5">
    <source>
        <dbReference type="Proteomes" id="UP001204621"/>
    </source>
</evidence>
<organism evidence="4 5">
    <name type="scientific">Massilia terrae</name>
    <dbReference type="NCBI Taxonomy" id="1811224"/>
    <lineage>
        <taxon>Bacteria</taxon>
        <taxon>Pseudomonadati</taxon>
        <taxon>Pseudomonadota</taxon>
        <taxon>Betaproteobacteria</taxon>
        <taxon>Burkholderiales</taxon>
        <taxon>Oxalobacteraceae</taxon>
        <taxon>Telluria group</taxon>
        <taxon>Massilia</taxon>
    </lineage>
</organism>
<evidence type="ECO:0000259" key="3">
    <source>
        <dbReference type="PROSITE" id="PS50966"/>
    </source>
</evidence>
<evidence type="ECO:0000256" key="1">
    <source>
        <dbReference type="PROSITE-ProRule" id="PRU00325"/>
    </source>
</evidence>
<dbReference type="EMBL" id="JANUGU010000018">
    <property type="protein sequence ID" value="MCS0661224.1"/>
    <property type="molecule type" value="Genomic_DNA"/>
</dbReference>
<accession>A0ABT2D4Q4</accession>
<keyword evidence="5" id="KW-1185">Reference proteome</keyword>
<dbReference type="Proteomes" id="UP001204621">
    <property type="component" value="Unassembled WGS sequence"/>
</dbReference>
<evidence type="ECO:0000313" key="4">
    <source>
        <dbReference type="EMBL" id="MCS0661224.1"/>
    </source>
</evidence>
<dbReference type="PROSITE" id="PS50966">
    <property type="entry name" value="ZF_SWIM"/>
    <property type="match status" value="1"/>
</dbReference>
<protein>
    <submittedName>
        <fullName evidence="4">SWIM zinc finger family protein</fullName>
    </submittedName>
</protein>
<feature type="compositionally biased region" description="Basic and acidic residues" evidence="2">
    <location>
        <begin position="110"/>
        <end position="120"/>
    </location>
</feature>
<dbReference type="Pfam" id="PF04434">
    <property type="entry name" value="SWIM"/>
    <property type="match status" value="1"/>
</dbReference>
<keyword evidence="1" id="KW-0863">Zinc-finger</keyword>
<feature type="region of interest" description="Disordered" evidence="2">
    <location>
        <begin position="110"/>
        <end position="148"/>
    </location>
</feature>
<gene>
    <name evidence="4" type="ORF">NX778_24430</name>
</gene>
<keyword evidence="1" id="KW-0479">Metal-binding</keyword>
<dbReference type="RefSeq" id="WP_258814423.1">
    <property type="nucleotide sequence ID" value="NZ_JANUGU010000018.1"/>
</dbReference>
<reference evidence="4 5" key="1">
    <citation type="submission" date="2022-08" db="EMBL/GenBank/DDBJ databases">
        <title>Reclassification of Massilia species as members of the genera Telluria, Duganella, Pseudoduganella, Mokoshia gen. nov. and Zemynaea gen. nov. using orthogonal and non-orthogonal genome-based approaches.</title>
        <authorList>
            <person name="Bowman J.P."/>
        </authorList>
    </citation>
    <scope>NUCLEOTIDE SEQUENCE [LARGE SCALE GENOMIC DNA]</scope>
    <source>
        <strain evidence="4 5">JCM 31606</strain>
    </source>
</reference>
<feature type="compositionally biased region" description="Basic and acidic residues" evidence="2">
    <location>
        <begin position="136"/>
        <end position="148"/>
    </location>
</feature>
<sequence>MILDATQILALAPDPASAKAGGQLATPAKWSGLGRSEGALWGECQGSGKNPYRTQIDLGGSAFKCSCPSRKFPCKHGIALYLLLAGQPSLFATADTPEWVGDWLRSRQAREEKKAEKESQRSAPANPGTQAAAEAQARKREEKREDKVSRGLSELRTWLDDLAREGLASGRARGQGAWDAVAARLIDAQAGTLSRRLRRAGSLYYQGADEDRDGRLAREMASIYLLATAWQRLDQLPVALQYDVRSAIGWSIPVEDVLQSAPVSDQWQVLAQTTTDEDKLKARSTWLRGVSTGRWAQLLQYSVGTQGFEHVHTPGTAFNGELCFYPGAYPLRAAIRNQAAPAPMVPVFDRLDTLDAALDACSQALAVQPFLDRYPLVLRDAVLDAGDRRRVHCPAGGAAIALHPSFRHWLHIAAISGGHPTTLIGEWDGHAFMPLSVWHAGRLYNIESDLAA</sequence>
<evidence type="ECO:0000256" key="2">
    <source>
        <dbReference type="SAM" id="MobiDB-lite"/>
    </source>
</evidence>
<dbReference type="InterPro" id="IPR007527">
    <property type="entry name" value="Znf_SWIM"/>
</dbReference>
<keyword evidence="1" id="KW-0862">Zinc</keyword>
<comment type="caution">
    <text evidence="4">The sequence shown here is derived from an EMBL/GenBank/DDBJ whole genome shotgun (WGS) entry which is preliminary data.</text>
</comment>
<name>A0ABT2D4Q4_9BURK</name>
<proteinExistence type="predicted"/>